<feature type="compositionally biased region" description="Polar residues" evidence="1">
    <location>
        <begin position="9"/>
        <end position="18"/>
    </location>
</feature>
<evidence type="ECO:0000313" key="2">
    <source>
        <dbReference type="EMBL" id="PKY00867.1"/>
    </source>
</evidence>
<keyword evidence="3" id="KW-1185">Reference proteome</keyword>
<feature type="compositionally biased region" description="Low complexity" evidence="1">
    <location>
        <begin position="19"/>
        <end position="32"/>
    </location>
</feature>
<feature type="compositionally biased region" description="Polar residues" evidence="1">
    <location>
        <begin position="136"/>
        <end position="146"/>
    </location>
</feature>
<dbReference type="GeneID" id="36549612"/>
<protein>
    <submittedName>
        <fullName evidence="2">Uncharacterized protein</fullName>
    </submittedName>
</protein>
<feature type="region of interest" description="Disordered" evidence="1">
    <location>
        <begin position="1"/>
        <end position="37"/>
    </location>
</feature>
<comment type="caution">
    <text evidence="2">The sequence shown here is derived from an EMBL/GenBank/DDBJ whole genome shotgun (WGS) entry which is preliminary data.</text>
</comment>
<evidence type="ECO:0000256" key="1">
    <source>
        <dbReference type="SAM" id="MobiDB-lite"/>
    </source>
</evidence>
<accession>A0A2I1CTC8</accession>
<organism evidence="2 3">
    <name type="scientific">Aspergillus campestris (strain IBT 28561)</name>
    <dbReference type="NCBI Taxonomy" id="1392248"/>
    <lineage>
        <taxon>Eukaryota</taxon>
        <taxon>Fungi</taxon>
        <taxon>Dikarya</taxon>
        <taxon>Ascomycota</taxon>
        <taxon>Pezizomycotina</taxon>
        <taxon>Eurotiomycetes</taxon>
        <taxon>Eurotiomycetidae</taxon>
        <taxon>Eurotiales</taxon>
        <taxon>Aspergillaceae</taxon>
        <taxon>Aspergillus</taxon>
        <taxon>Aspergillus subgen. Circumdati</taxon>
    </lineage>
</organism>
<gene>
    <name evidence="2" type="ORF">P168DRAFT_66088</name>
</gene>
<feature type="region of interest" description="Disordered" evidence="1">
    <location>
        <begin position="74"/>
        <end position="165"/>
    </location>
</feature>
<sequence>MRHLRHSPSPVSAIQQTNKLLKSSPSPSPSLSEYPHPYNLATHASATSTTDLTSLYQYLADSRALIQPHRIHRQVPSHPSHYTPHLPSNLSKDAKPGKRSDSKDQETTLPTKPKVLLTSYTTQTSTNPTTQQPQTDRSSNPFQNPFSTRTATQRSATRRSPKTTIQSRMNRPCYFVFISSFRSPLFSILFFFSTLYTHSQLSISLPKKRKNSKHMLNVKGKGHNLQDHRSRPGKIHVYKKSELFSLLTRSALSPSACPSPSSSIHLWVGGRMNDRIDRRGLVRRSEREARTDQPHTGVFGPLFL</sequence>
<feature type="compositionally biased region" description="Low complexity" evidence="1">
    <location>
        <begin position="107"/>
        <end position="135"/>
    </location>
</feature>
<evidence type="ECO:0000313" key="3">
    <source>
        <dbReference type="Proteomes" id="UP000234254"/>
    </source>
</evidence>
<feature type="compositionally biased region" description="Basic and acidic residues" evidence="1">
    <location>
        <begin position="92"/>
        <end position="106"/>
    </location>
</feature>
<proteinExistence type="predicted"/>
<reference evidence="2" key="1">
    <citation type="submission" date="2016-12" db="EMBL/GenBank/DDBJ databases">
        <title>The genomes of Aspergillus section Nigri reveals drivers in fungal speciation.</title>
        <authorList>
            <consortium name="DOE Joint Genome Institute"/>
            <person name="Vesth T.C."/>
            <person name="Nybo J."/>
            <person name="Theobald S."/>
            <person name="Brandl J."/>
            <person name="Frisvad J.C."/>
            <person name="Nielsen K.F."/>
            <person name="Lyhne E.K."/>
            <person name="Kogle M.E."/>
            <person name="Kuo A."/>
            <person name="Riley R."/>
            <person name="Clum A."/>
            <person name="Nolan M."/>
            <person name="Lipzen A."/>
            <person name="Salamov A."/>
            <person name="Henrissat B."/>
            <person name="Wiebenga A."/>
            <person name="De vries R.P."/>
            <person name="Grigoriev I.V."/>
            <person name="Mortensen U.H."/>
            <person name="Andersen M.R."/>
            <person name="Baker S.E."/>
        </authorList>
    </citation>
    <scope>NUCLEOTIDE SEQUENCE</scope>
    <source>
        <strain evidence="2">IBT 28561</strain>
    </source>
</reference>
<dbReference type="Proteomes" id="UP000234254">
    <property type="component" value="Unassembled WGS sequence"/>
</dbReference>
<name>A0A2I1CTC8_ASPC2</name>
<dbReference type="RefSeq" id="XP_024689461.1">
    <property type="nucleotide sequence ID" value="XM_024842083.1"/>
</dbReference>
<dbReference type="AlphaFoldDB" id="A0A2I1CTC8"/>
<dbReference type="EMBL" id="MSFM01000013">
    <property type="protein sequence ID" value="PKY00867.1"/>
    <property type="molecule type" value="Genomic_DNA"/>
</dbReference>
<dbReference type="VEuPathDB" id="FungiDB:P168DRAFT_66088"/>